<feature type="zinc finger region" description="C3H1-type" evidence="5">
    <location>
        <begin position="59"/>
        <end position="87"/>
    </location>
</feature>
<dbReference type="PANTHER" id="PTHR12547">
    <property type="entry name" value="CCCH ZINC FINGER/TIS11-RELATED"/>
    <property type="match status" value="1"/>
</dbReference>
<dbReference type="InterPro" id="IPR045877">
    <property type="entry name" value="ZFP36-like"/>
</dbReference>
<accession>A0A1R2CP16</accession>
<keyword evidence="3 5" id="KW-0863">Zinc-finger</keyword>
<evidence type="ECO:0000256" key="1">
    <source>
        <dbReference type="ARBA" id="ARBA00022723"/>
    </source>
</evidence>
<dbReference type="AlphaFoldDB" id="A0A1R2CP16"/>
<dbReference type="SUPFAM" id="SSF90229">
    <property type="entry name" value="CCCH zinc finger"/>
    <property type="match status" value="2"/>
</dbReference>
<dbReference type="PANTHER" id="PTHR12547:SF18">
    <property type="entry name" value="PROTEIN TIS11"/>
    <property type="match status" value="1"/>
</dbReference>
<dbReference type="InterPro" id="IPR000571">
    <property type="entry name" value="Znf_CCCH"/>
</dbReference>
<sequence>MSNSPFRTLEEKAFKQQIDYKIKFKTEICRNWSIGICEFGEKCTFAHGNHELRGALNSNYRTKKCKQFHEKGYCQYGNRCLFKHRDNSTETAETSPSRSPRENSIESLKKRLPVFLRIAS</sequence>
<evidence type="ECO:0000256" key="3">
    <source>
        <dbReference type="ARBA" id="ARBA00022771"/>
    </source>
</evidence>
<evidence type="ECO:0000256" key="5">
    <source>
        <dbReference type="PROSITE-ProRule" id="PRU00723"/>
    </source>
</evidence>
<evidence type="ECO:0000313" key="8">
    <source>
        <dbReference type="Proteomes" id="UP000187209"/>
    </source>
</evidence>
<evidence type="ECO:0000256" key="2">
    <source>
        <dbReference type="ARBA" id="ARBA00022737"/>
    </source>
</evidence>
<proteinExistence type="predicted"/>
<evidence type="ECO:0000256" key="4">
    <source>
        <dbReference type="ARBA" id="ARBA00022833"/>
    </source>
</evidence>
<dbReference type="FunFam" id="4.10.1000.10:FF:000001">
    <property type="entry name" value="zinc finger CCCH domain-containing protein 15-like"/>
    <property type="match status" value="1"/>
</dbReference>
<dbReference type="GO" id="GO:0003729">
    <property type="term" value="F:mRNA binding"/>
    <property type="evidence" value="ECO:0007669"/>
    <property type="project" value="InterPro"/>
</dbReference>
<dbReference type="SMART" id="SM00356">
    <property type="entry name" value="ZnF_C3H1"/>
    <property type="match status" value="2"/>
</dbReference>
<name>A0A1R2CP16_9CILI</name>
<dbReference type="PROSITE" id="PS50103">
    <property type="entry name" value="ZF_C3H1"/>
    <property type="match status" value="2"/>
</dbReference>
<keyword evidence="8" id="KW-1185">Reference proteome</keyword>
<feature type="domain" description="C3H1-type" evidence="6">
    <location>
        <begin position="59"/>
        <end position="87"/>
    </location>
</feature>
<dbReference type="Gene3D" id="4.10.1000.10">
    <property type="entry name" value="Zinc finger, CCCH-type"/>
    <property type="match status" value="2"/>
</dbReference>
<evidence type="ECO:0000259" key="6">
    <source>
        <dbReference type="PROSITE" id="PS50103"/>
    </source>
</evidence>
<feature type="zinc finger region" description="C3H1-type" evidence="5">
    <location>
        <begin position="23"/>
        <end position="50"/>
    </location>
</feature>
<dbReference type="Proteomes" id="UP000187209">
    <property type="component" value="Unassembled WGS sequence"/>
</dbReference>
<protein>
    <recommendedName>
        <fullName evidence="6">C3H1-type domain-containing protein</fullName>
    </recommendedName>
</protein>
<keyword evidence="4 5" id="KW-0862">Zinc</keyword>
<feature type="domain" description="C3H1-type" evidence="6">
    <location>
        <begin position="23"/>
        <end position="50"/>
    </location>
</feature>
<organism evidence="7 8">
    <name type="scientific">Stentor coeruleus</name>
    <dbReference type="NCBI Taxonomy" id="5963"/>
    <lineage>
        <taxon>Eukaryota</taxon>
        <taxon>Sar</taxon>
        <taxon>Alveolata</taxon>
        <taxon>Ciliophora</taxon>
        <taxon>Postciliodesmatophora</taxon>
        <taxon>Heterotrichea</taxon>
        <taxon>Heterotrichida</taxon>
        <taxon>Stentoridae</taxon>
        <taxon>Stentor</taxon>
    </lineage>
</organism>
<keyword evidence="1 5" id="KW-0479">Metal-binding</keyword>
<dbReference type="OrthoDB" id="410307at2759"/>
<dbReference type="EMBL" id="MPUH01000096">
    <property type="protein sequence ID" value="OMJ90748.1"/>
    <property type="molecule type" value="Genomic_DNA"/>
</dbReference>
<comment type="caution">
    <text evidence="7">The sequence shown here is derived from an EMBL/GenBank/DDBJ whole genome shotgun (WGS) entry which is preliminary data.</text>
</comment>
<dbReference type="GO" id="GO:0008270">
    <property type="term" value="F:zinc ion binding"/>
    <property type="evidence" value="ECO:0007669"/>
    <property type="project" value="UniProtKB-KW"/>
</dbReference>
<evidence type="ECO:0000313" key="7">
    <source>
        <dbReference type="EMBL" id="OMJ90748.1"/>
    </source>
</evidence>
<dbReference type="InterPro" id="IPR036855">
    <property type="entry name" value="Znf_CCCH_sf"/>
</dbReference>
<dbReference type="Pfam" id="PF00642">
    <property type="entry name" value="zf-CCCH"/>
    <property type="match status" value="2"/>
</dbReference>
<keyword evidence="2" id="KW-0677">Repeat</keyword>
<gene>
    <name evidence="7" type="ORF">SteCoe_6825</name>
</gene>
<reference evidence="7 8" key="1">
    <citation type="submission" date="2016-11" db="EMBL/GenBank/DDBJ databases">
        <title>The macronuclear genome of Stentor coeruleus: a giant cell with tiny introns.</title>
        <authorList>
            <person name="Slabodnick M."/>
            <person name="Ruby J.G."/>
            <person name="Reiff S.B."/>
            <person name="Swart E.C."/>
            <person name="Gosai S."/>
            <person name="Prabakaran S."/>
            <person name="Witkowska E."/>
            <person name="Larue G.E."/>
            <person name="Fisher S."/>
            <person name="Freeman R.M."/>
            <person name="Gunawardena J."/>
            <person name="Chu W."/>
            <person name="Stover N.A."/>
            <person name="Gregory B.D."/>
            <person name="Nowacki M."/>
            <person name="Derisi J."/>
            <person name="Roy S.W."/>
            <person name="Marshall W.F."/>
            <person name="Sood P."/>
        </authorList>
    </citation>
    <scope>NUCLEOTIDE SEQUENCE [LARGE SCALE GENOMIC DNA]</scope>
    <source>
        <strain evidence="7">WM001</strain>
    </source>
</reference>